<dbReference type="AlphaFoldDB" id="A0A8H2ZUZ6"/>
<evidence type="ECO:0000256" key="2">
    <source>
        <dbReference type="SAM" id="SignalP"/>
    </source>
</evidence>
<organism evidence="3 4">
    <name type="scientific">Sclerotinia trifoliorum</name>
    <dbReference type="NCBI Taxonomy" id="28548"/>
    <lineage>
        <taxon>Eukaryota</taxon>
        <taxon>Fungi</taxon>
        <taxon>Dikarya</taxon>
        <taxon>Ascomycota</taxon>
        <taxon>Pezizomycotina</taxon>
        <taxon>Leotiomycetes</taxon>
        <taxon>Helotiales</taxon>
        <taxon>Sclerotiniaceae</taxon>
        <taxon>Sclerotinia</taxon>
    </lineage>
</organism>
<dbReference type="PANTHER" id="PTHR39599:SF2">
    <property type="entry name" value="ANCHORED PROTEIN, PUTATIVE (AFU_ORTHOLOGUE AFUA_1G09650)-RELATED"/>
    <property type="match status" value="1"/>
</dbReference>
<sequence>MRLSSTCLGLPTSILLLLISRTDSVQAIRDNRFLTHWPRDLTAHFKHWINGSPSWRRDDRDQVFEKDDKLTAKSPIGTLKMSEDEGEKFFMEYWQFQGEDTLSNLDVKNNFLRKRDLKEEARLFANSSIPVSFRAPFALHTEDHWESLDYEDIRVRRKDSAATLAILEKRDFKCPTGTSNCSSIGYPNSCCATDETCFKITDTGLGPVGCCPSGGNCGGTITNCASPNTACADDVGGGCCIPNYVCASIGCVINPSLVVVVTTTQTFTVISSTPTITTQTTTITSTRSLSSSSSSIPSTYSQTSTSTASTSTVTTASGVVPIRPTGDSTTTTTTVSSTITGDMCPTGFYACSAHYQGGCCRTGRNCDTTSCPATSSTTIISDGITVAVPVGSAATITSATGTCATGWTTCAASLGGDCCPSGWACGAASCEIVQTQASATTTEVRQKEIPGMGERVRGRGEMVGFLGMMVGWLIL</sequence>
<dbReference type="Proteomes" id="UP000624404">
    <property type="component" value="Unassembled WGS sequence"/>
</dbReference>
<dbReference type="OrthoDB" id="2426396at2759"/>
<dbReference type="EMBL" id="CAJHIA010000025">
    <property type="protein sequence ID" value="CAD6447330.1"/>
    <property type="molecule type" value="Genomic_DNA"/>
</dbReference>
<evidence type="ECO:0000313" key="3">
    <source>
        <dbReference type="EMBL" id="CAD6447330.1"/>
    </source>
</evidence>
<comment type="caution">
    <text evidence="3">The sequence shown here is derived from an EMBL/GenBank/DDBJ whole genome shotgun (WGS) entry which is preliminary data.</text>
</comment>
<accession>A0A8H2ZUZ6</accession>
<feature type="signal peptide" evidence="2">
    <location>
        <begin position="1"/>
        <end position="27"/>
    </location>
</feature>
<name>A0A8H2ZUZ6_9HELO</name>
<feature type="region of interest" description="Disordered" evidence="1">
    <location>
        <begin position="287"/>
        <end position="307"/>
    </location>
</feature>
<feature type="chain" id="PRO_5034998036" evidence="2">
    <location>
        <begin position="28"/>
        <end position="475"/>
    </location>
</feature>
<evidence type="ECO:0000313" key="4">
    <source>
        <dbReference type="Proteomes" id="UP000624404"/>
    </source>
</evidence>
<proteinExistence type="predicted"/>
<protein>
    <submittedName>
        <fullName evidence="3">F12fdd27-79b6-439d-b8bc-8fe76a56f215-CDS</fullName>
    </submittedName>
</protein>
<reference evidence="3" key="1">
    <citation type="submission" date="2020-10" db="EMBL/GenBank/DDBJ databases">
        <authorList>
            <person name="Kusch S."/>
        </authorList>
    </citation>
    <scope>NUCLEOTIDE SEQUENCE</scope>
    <source>
        <strain evidence="3">SwB9</strain>
    </source>
</reference>
<gene>
    <name evidence="3" type="ORF">SCLTRI_LOCUS7122</name>
</gene>
<evidence type="ECO:0000256" key="1">
    <source>
        <dbReference type="SAM" id="MobiDB-lite"/>
    </source>
</evidence>
<keyword evidence="2" id="KW-0732">Signal</keyword>
<keyword evidence="4" id="KW-1185">Reference proteome</keyword>
<dbReference type="PANTHER" id="PTHR39599">
    <property type="entry name" value="GPI-ANCHORED PROTEIN (EUROFUNG)-RELATED-RELATED"/>
    <property type="match status" value="1"/>
</dbReference>